<dbReference type="SUPFAM" id="SSF46955">
    <property type="entry name" value="Putative DNA-binding domain"/>
    <property type="match status" value="1"/>
</dbReference>
<gene>
    <name evidence="2" type="ORF">GCM10009839_39000</name>
</gene>
<sequence length="74" mass="8244">MSKQMVYGRGETPDLLTAKETGKKLRRTEKTLANWRSGGVGPAYVKVSPGRSGRVLYIAADVDRWIQEHRVEAA</sequence>
<dbReference type="Proteomes" id="UP001500751">
    <property type="component" value="Unassembled WGS sequence"/>
</dbReference>
<feature type="domain" description="Helix-turn-helix" evidence="1">
    <location>
        <begin position="15"/>
        <end position="70"/>
    </location>
</feature>
<evidence type="ECO:0000313" key="2">
    <source>
        <dbReference type="EMBL" id="GAA2034668.1"/>
    </source>
</evidence>
<dbReference type="InterPro" id="IPR041657">
    <property type="entry name" value="HTH_17"/>
</dbReference>
<proteinExistence type="predicted"/>
<dbReference type="EMBL" id="BAAAQN010000021">
    <property type="protein sequence ID" value="GAA2034668.1"/>
    <property type="molecule type" value="Genomic_DNA"/>
</dbReference>
<evidence type="ECO:0000313" key="3">
    <source>
        <dbReference type="Proteomes" id="UP001500751"/>
    </source>
</evidence>
<keyword evidence="3" id="KW-1185">Reference proteome</keyword>
<reference evidence="2 3" key="1">
    <citation type="journal article" date="2019" name="Int. J. Syst. Evol. Microbiol.">
        <title>The Global Catalogue of Microorganisms (GCM) 10K type strain sequencing project: providing services to taxonomists for standard genome sequencing and annotation.</title>
        <authorList>
            <consortium name="The Broad Institute Genomics Platform"/>
            <consortium name="The Broad Institute Genome Sequencing Center for Infectious Disease"/>
            <person name="Wu L."/>
            <person name="Ma J."/>
        </authorList>
    </citation>
    <scope>NUCLEOTIDE SEQUENCE [LARGE SCALE GENOMIC DNA]</scope>
    <source>
        <strain evidence="2 3">JCM 16014</strain>
    </source>
</reference>
<dbReference type="Pfam" id="PF12728">
    <property type="entry name" value="HTH_17"/>
    <property type="match status" value="1"/>
</dbReference>
<protein>
    <recommendedName>
        <fullName evidence="1">Helix-turn-helix domain-containing protein</fullName>
    </recommendedName>
</protein>
<dbReference type="InterPro" id="IPR009061">
    <property type="entry name" value="DNA-bd_dom_put_sf"/>
</dbReference>
<dbReference type="RefSeq" id="WP_344667051.1">
    <property type="nucleotide sequence ID" value="NZ_BAAAQN010000021.1"/>
</dbReference>
<comment type="caution">
    <text evidence="2">The sequence shown here is derived from an EMBL/GenBank/DDBJ whole genome shotgun (WGS) entry which is preliminary data.</text>
</comment>
<organism evidence="2 3">
    <name type="scientific">Catenulispora yoronensis</name>
    <dbReference type="NCBI Taxonomy" id="450799"/>
    <lineage>
        <taxon>Bacteria</taxon>
        <taxon>Bacillati</taxon>
        <taxon>Actinomycetota</taxon>
        <taxon>Actinomycetes</taxon>
        <taxon>Catenulisporales</taxon>
        <taxon>Catenulisporaceae</taxon>
        <taxon>Catenulispora</taxon>
    </lineage>
</organism>
<name>A0ABN2UCH8_9ACTN</name>
<evidence type="ECO:0000259" key="1">
    <source>
        <dbReference type="Pfam" id="PF12728"/>
    </source>
</evidence>
<accession>A0ABN2UCH8</accession>